<comment type="caution">
    <text evidence="1">The sequence shown here is derived from an EMBL/GenBank/DDBJ whole genome shotgun (WGS) entry which is preliminary data.</text>
</comment>
<sequence>MVFELFNLLFVAAVPMMDINVVSEGDYALHQTAEDRDSVTEVVTHRVSWHRDEQCKYTGLMVPFVRD</sequence>
<reference evidence="1" key="1">
    <citation type="submission" date="2023-06" db="EMBL/GenBank/DDBJ databases">
        <authorList>
            <person name="Zhang S."/>
        </authorList>
    </citation>
    <scope>NUCLEOTIDE SEQUENCE</scope>
    <source>
        <strain evidence="1">SG2303</strain>
    </source>
</reference>
<dbReference type="EMBL" id="JAUEDK010000017">
    <property type="protein sequence ID" value="MDN0075412.1"/>
    <property type="molecule type" value="Genomic_DNA"/>
</dbReference>
<accession>A0ABT7XNP4</accession>
<gene>
    <name evidence="1" type="ORF">QU481_10970</name>
</gene>
<dbReference type="RefSeq" id="WP_289830021.1">
    <property type="nucleotide sequence ID" value="NZ_JAUEDK010000017.1"/>
</dbReference>
<evidence type="ECO:0000313" key="2">
    <source>
        <dbReference type="Proteomes" id="UP001168540"/>
    </source>
</evidence>
<organism evidence="1 2">
    <name type="scientific">Crenobacter oryzisoli</name>
    <dbReference type="NCBI Taxonomy" id="3056844"/>
    <lineage>
        <taxon>Bacteria</taxon>
        <taxon>Pseudomonadati</taxon>
        <taxon>Pseudomonadota</taxon>
        <taxon>Betaproteobacteria</taxon>
        <taxon>Neisseriales</taxon>
        <taxon>Neisseriaceae</taxon>
        <taxon>Crenobacter</taxon>
    </lineage>
</organism>
<evidence type="ECO:0000313" key="1">
    <source>
        <dbReference type="EMBL" id="MDN0075412.1"/>
    </source>
</evidence>
<keyword evidence="2" id="KW-1185">Reference proteome</keyword>
<evidence type="ECO:0008006" key="3">
    <source>
        <dbReference type="Google" id="ProtNLM"/>
    </source>
</evidence>
<name>A0ABT7XNP4_9NEIS</name>
<dbReference type="Proteomes" id="UP001168540">
    <property type="component" value="Unassembled WGS sequence"/>
</dbReference>
<protein>
    <recommendedName>
        <fullName evidence="3">Secreted protein</fullName>
    </recommendedName>
</protein>
<proteinExistence type="predicted"/>